<dbReference type="EMBL" id="MFUO01000025">
    <property type="protein sequence ID" value="OGI83570.1"/>
    <property type="molecule type" value="Genomic_DNA"/>
</dbReference>
<evidence type="ECO:0000313" key="1">
    <source>
        <dbReference type="EMBL" id="OGI83570.1"/>
    </source>
</evidence>
<protein>
    <submittedName>
        <fullName evidence="1">Uncharacterized protein</fullName>
    </submittedName>
</protein>
<evidence type="ECO:0000313" key="2">
    <source>
        <dbReference type="Proteomes" id="UP000178184"/>
    </source>
</evidence>
<accession>A0A1F6WNV9</accession>
<comment type="caution">
    <text evidence="1">The sequence shown here is derived from an EMBL/GenBank/DDBJ whole genome shotgun (WGS) entry which is preliminary data.</text>
</comment>
<sequence>MMNNKEIESKDCPLCGMKGCITLPERRMELKSRNDGEYGRIGNYNIITSGGEWDYSHADVCTKLENVFKKQELLEYYVTTIQTIKDTWNASDYQLALHKIHYTIESKNVLDINNCNWTVETFIKRTGLNNDKILLTKGLFPETAFETLRYRILCGEVWELGGEKFQFHQNTEGDGIFKIYFIKVDDTPEIS</sequence>
<proteinExistence type="predicted"/>
<dbReference type="Proteomes" id="UP000178184">
    <property type="component" value="Unassembled WGS sequence"/>
</dbReference>
<organism evidence="1 2">
    <name type="scientific">Candidatus Nomurabacteria bacterium RIFCSPLOWO2_01_FULL_33_17</name>
    <dbReference type="NCBI Taxonomy" id="1801764"/>
    <lineage>
        <taxon>Bacteria</taxon>
        <taxon>Candidatus Nomuraibacteriota</taxon>
    </lineage>
</organism>
<dbReference type="AlphaFoldDB" id="A0A1F6WNV9"/>
<gene>
    <name evidence="1" type="ORF">A2903_02525</name>
</gene>
<name>A0A1F6WNV9_9BACT</name>
<reference evidence="1 2" key="1">
    <citation type="journal article" date="2016" name="Nat. Commun.">
        <title>Thousands of microbial genomes shed light on interconnected biogeochemical processes in an aquifer system.</title>
        <authorList>
            <person name="Anantharaman K."/>
            <person name="Brown C.T."/>
            <person name="Hug L.A."/>
            <person name="Sharon I."/>
            <person name="Castelle C.J."/>
            <person name="Probst A.J."/>
            <person name="Thomas B.C."/>
            <person name="Singh A."/>
            <person name="Wilkins M.J."/>
            <person name="Karaoz U."/>
            <person name="Brodie E.L."/>
            <person name="Williams K.H."/>
            <person name="Hubbard S.S."/>
            <person name="Banfield J.F."/>
        </authorList>
    </citation>
    <scope>NUCLEOTIDE SEQUENCE [LARGE SCALE GENOMIC DNA]</scope>
</reference>